<dbReference type="HOGENOM" id="CLU_713142_0_0_11"/>
<keyword evidence="2" id="KW-1185">Reference proteome</keyword>
<name>A0A075JGS7_9MICO</name>
<dbReference type="EMBL" id="CP008889">
    <property type="protein sequence ID" value="AIF41421.1"/>
    <property type="molecule type" value="Genomic_DNA"/>
</dbReference>
<dbReference type="AlphaFoldDB" id="A0A075JGS7"/>
<dbReference type="KEGG" id="dni:HX89_11255"/>
<sequence>MLRYFETKLNLEPGTLGSASDLSGFGRRKAGEAEAVALYSEAVLSWRQGSFGLAFEQAQDARRQLSTVGRSDITLLIGALLVEINIDLGHYREAVAEATAHLTAARAVGSSLLEARAGILTSKAARLDGDARLAASSAADAVRLCQSAHLPMIVSAQALMAAISAGHDDAGAYAHELEESAAALEETPTRGLAEWVLGNVAWHSGDVEAGKAAHDRANQLLSPTADFRNWARFPRVAAEERLQAGCEDGVAELLREAKSRLDLLESADELATLAIVRARFARAQGHVDEALDDIRAALEDADLPPSTQGRLYLAAAHAYGEQGDMTQATAVALQAARRFTEAGDVNQARTAWEFVDETAQAAEQANA</sequence>
<organism evidence="1 2">
    <name type="scientific">Dermacoccus nishinomiyaensis</name>
    <dbReference type="NCBI Taxonomy" id="1274"/>
    <lineage>
        <taxon>Bacteria</taxon>
        <taxon>Bacillati</taxon>
        <taxon>Actinomycetota</taxon>
        <taxon>Actinomycetes</taxon>
        <taxon>Micrococcales</taxon>
        <taxon>Dermacoccaceae</taxon>
        <taxon>Dermacoccus</taxon>
    </lineage>
</organism>
<dbReference type="InterPro" id="IPR011990">
    <property type="entry name" value="TPR-like_helical_dom_sf"/>
</dbReference>
<protein>
    <recommendedName>
        <fullName evidence="3">Tetratricopeptide repeat protein</fullName>
    </recommendedName>
</protein>
<proteinExistence type="predicted"/>
<dbReference type="Gene3D" id="1.25.40.10">
    <property type="entry name" value="Tetratricopeptide repeat domain"/>
    <property type="match status" value="1"/>
</dbReference>
<evidence type="ECO:0008006" key="3">
    <source>
        <dbReference type="Google" id="ProtNLM"/>
    </source>
</evidence>
<dbReference type="eggNOG" id="COG0457">
    <property type="taxonomic scope" value="Bacteria"/>
</dbReference>
<dbReference type="Proteomes" id="UP000027986">
    <property type="component" value="Chromosome"/>
</dbReference>
<evidence type="ECO:0000313" key="2">
    <source>
        <dbReference type="Proteomes" id="UP000027986"/>
    </source>
</evidence>
<dbReference type="SUPFAM" id="SSF48452">
    <property type="entry name" value="TPR-like"/>
    <property type="match status" value="1"/>
</dbReference>
<reference evidence="1 2" key="1">
    <citation type="submission" date="2014-07" db="EMBL/GenBank/DDBJ databases">
        <title>Genome Sequencing of Dermacoccus nishinomiyaensis.</title>
        <authorList>
            <person name="Hong K.W."/>
            <person name="Chan K.G."/>
        </authorList>
    </citation>
    <scope>NUCLEOTIDE SEQUENCE [LARGE SCALE GENOMIC DNA]</scope>
    <source>
        <strain evidence="1 2">M25</strain>
    </source>
</reference>
<evidence type="ECO:0000313" key="1">
    <source>
        <dbReference type="EMBL" id="AIF41421.1"/>
    </source>
</evidence>
<accession>A0A075JGS7</accession>
<gene>
    <name evidence="1" type="ORF">HX89_11255</name>
</gene>